<dbReference type="Gene3D" id="3.40.50.2000">
    <property type="entry name" value="Glycogen Phosphorylase B"/>
    <property type="match status" value="2"/>
</dbReference>
<dbReference type="RefSeq" id="WP_379807953.1">
    <property type="nucleotide sequence ID" value="NZ_JBHUOL010000018.1"/>
</dbReference>
<accession>A0ABW5Z982</accession>
<name>A0ABW5Z982_9FLAO</name>
<dbReference type="InterPro" id="IPR028098">
    <property type="entry name" value="Glyco_trans_4-like_N"/>
</dbReference>
<evidence type="ECO:0000259" key="1">
    <source>
        <dbReference type="Pfam" id="PF13439"/>
    </source>
</evidence>
<comment type="caution">
    <text evidence="2">The sequence shown here is derived from an EMBL/GenBank/DDBJ whole genome shotgun (WGS) entry which is preliminary data.</text>
</comment>
<organism evidence="2 3">
    <name type="scientific">Flavobacterium ardleyense</name>
    <dbReference type="NCBI Taxonomy" id="2038737"/>
    <lineage>
        <taxon>Bacteria</taxon>
        <taxon>Pseudomonadati</taxon>
        <taxon>Bacteroidota</taxon>
        <taxon>Flavobacteriia</taxon>
        <taxon>Flavobacteriales</taxon>
        <taxon>Flavobacteriaceae</taxon>
        <taxon>Flavobacterium</taxon>
    </lineage>
</organism>
<sequence length="446" mass="51308">MKFGTSCNNKTNYNLENSLKKVLIISYYWPPAGGPGVQRWLKFVKYLPDFGIEPHVYIPENPTYPLLDVNLVDQVNKDAIIIKRPIFEPYALAAIFSKNKSKKISSGIIPNARKQSFVEKTMLWVRGNAFIPDARVFWVKPSIKFLKKYIQEHQIDTIITTGPPHSLHLIGLGLKKELKITWLADFRDPWTTIGYHKQLKLSTSSANIHKQLEKEVMNTCDRLIVTSPTTKKEFEAITSKPITVITNGYDVEKVIKKPLDEAFTLAHIGSFLSARNPRILWKALSELMRENHEFKKHFQLKLIGAVSVEVLQAIKEFKLDNYVNHLGYLPHNEAISEQRSSQVLLLIEIDSDETKCIIPGKLFEYMVSERPIIAIGPENADFAQIIKDTNSGKFFKYDELEALKAHIFTCFEHYQQNNLKVYPVRLQQYSRKSLTEKLAKLLISKF</sequence>
<dbReference type="Proteomes" id="UP001597549">
    <property type="component" value="Unassembled WGS sequence"/>
</dbReference>
<evidence type="ECO:0000313" key="2">
    <source>
        <dbReference type="EMBL" id="MFD2909439.1"/>
    </source>
</evidence>
<proteinExistence type="predicted"/>
<protein>
    <submittedName>
        <fullName evidence="2">Glycosyltransferase family 4 protein</fullName>
    </submittedName>
</protein>
<dbReference type="SUPFAM" id="SSF53756">
    <property type="entry name" value="UDP-Glycosyltransferase/glycogen phosphorylase"/>
    <property type="match status" value="1"/>
</dbReference>
<dbReference type="CDD" id="cd03794">
    <property type="entry name" value="GT4_WbuB-like"/>
    <property type="match status" value="1"/>
</dbReference>
<dbReference type="Pfam" id="PF13439">
    <property type="entry name" value="Glyco_transf_4"/>
    <property type="match status" value="1"/>
</dbReference>
<feature type="domain" description="Glycosyltransferase subfamily 4-like N-terminal" evidence="1">
    <location>
        <begin position="128"/>
        <end position="252"/>
    </location>
</feature>
<keyword evidence="3" id="KW-1185">Reference proteome</keyword>
<evidence type="ECO:0000313" key="3">
    <source>
        <dbReference type="Proteomes" id="UP001597549"/>
    </source>
</evidence>
<reference evidence="3" key="1">
    <citation type="journal article" date="2019" name="Int. J. Syst. Evol. Microbiol.">
        <title>The Global Catalogue of Microorganisms (GCM) 10K type strain sequencing project: providing services to taxonomists for standard genome sequencing and annotation.</title>
        <authorList>
            <consortium name="The Broad Institute Genomics Platform"/>
            <consortium name="The Broad Institute Genome Sequencing Center for Infectious Disease"/>
            <person name="Wu L."/>
            <person name="Ma J."/>
        </authorList>
    </citation>
    <scope>NUCLEOTIDE SEQUENCE [LARGE SCALE GENOMIC DNA]</scope>
    <source>
        <strain evidence="3">KCTC 52644</strain>
    </source>
</reference>
<dbReference type="EMBL" id="JBHUOL010000018">
    <property type="protein sequence ID" value="MFD2909439.1"/>
    <property type="molecule type" value="Genomic_DNA"/>
</dbReference>
<gene>
    <name evidence="2" type="ORF">ACFSX9_11935</name>
</gene>